<reference evidence="1 2" key="1">
    <citation type="submission" date="2016-11" db="EMBL/GenBank/DDBJ databases">
        <authorList>
            <person name="Jaros S."/>
            <person name="Januszkiewicz K."/>
            <person name="Wedrychowicz H."/>
        </authorList>
    </citation>
    <scope>NUCLEOTIDE SEQUENCE [LARGE SCALE GENOMIC DNA]</scope>
    <source>
        <strain evidence="1 2">DSM 12906</strain>
    </source>
</reference>
<proteinExistence type="predicted"/>
<name>A0A1M6BBB7_9ACTN</name>
<evidence type="ECO:0000313" key="1">
    <source>
        <dbReference type="EMBL" id="SHI45858.1"/>
    </source>
</evidence>
<organism evidence="1 2">
    <name type="scientific">Tessaracoccus bendigoensis DSM 12906</name>
    <dbReference type="NCBI Taxonomy" id="1123357"/>
    <lineage>
        <taxon>Bacteria</taxon>
        <taxon>Bacillati</taxon>
        <taxon>Actinomycetota</taxon>
        <taxon>Actinomycetes</taxon>
        <taxon>Propionibacteriales</taxon>
        <taxon>Propionibacteriaceae</taxon>
        <taxon>Tessaracoccus</taxon>
    </lineage>
</organism>
<evidence type="ECO:0000313" key="2">
    <source>
        <dbReference type="Proteomes" id="UP000184512"/>
    </source>
</evidence>
<accession>A0A1M6BBB7</accession>
<dbReference type="STRING" id="1123357.SAMN02745244_00401"/>
<sequence>MKVLWARYLQSEAPAGVRHYGYERFCQIVTSHVRANDLTMPISHVPGHTMQVDWAGTRMGLVGRVTRKSTPVSVFVAS</sequence>
<keyword evidence="2" id="KW-1185">Reference proteome</keyword>
<evidence type="ECO:0008006" key="3">
    <source>
        <dbReference type="Google" id="ProtNLM"/>
    </source>
</evidence>
<gene>
    <name evidence="1" type="ORF">SAMN02745244_00401</name>
</gene>
<dbReference type="EMBL" id="FQZG01000006">
    <property type="protein sequence ID" value="SHI45858.1"/>
    <property type="molecule type" value="Genomic_DNA"/>
</dbReference>
<protein>
    <recommendedName>
        <fullName evidence="3">Transposase</fullName>
    </recommendedName>
</protein>
<dbReference type="AlphaFoldDB" id="A0A1M6BBB7"/>
<dbReference type="Proteomes" id="UP000184512">
    <property type="component" value="Unassembled WGS sequence"/>
</dbReference>